<keyword evidence="1" id="KW-0238">DNA-binding</keyword>
<dbReference type="STRING" id="641025.SAMN05421507_101606"/>
<feature type="region of interest" description="Disordered" evidence="2">
    <location>
        <begin position="362"/>
        <end position="495"/>
    </location>
</feature>
<dbReference type="Gene3D" id="1.10.260.40">
    <property type="entry name" value="lambda repressor-like DNA-binding domains"/>
    <property type="match status" value="1"/>
</dbReference>
<dbReference type="PANTHER" id="PTHR46797">
    <property type="entry name" value="HTH-TYPE TRANSCRIPTIONAL REGULATOR"/>
    <property type="match status" value="1"/>
</dbReference>
<dbReference type="GO" id="GO:0003677">
    <property type="term" value="F:DNA binding"/>
    <property type="evidence" value="ECO:0007669"/>
    <property type="project" value="UniProtKB-KW"/>
</dbReference>
<feature type="domain" description="HTH cro/C1-type" evidence="3">
    <location>
        <begin position="28"/>
        <end position="67"/>
    </location>
</feature>
<organism evidence="4 5">
    <name type="scientific">Lentzea jiangxiensis</name>
    <dbReference type="NCBI Taxonomy" id="641025"/>
    <lineage>
        <taxon>Bacteria</taxon>
        <taxon>Bacillati</taxon>
        <taxon>Actinomycetota</taxon>
        <taxon>Actinomycetes</taxon>
        <taxon>Pseudonocardiales</taxon>
        <taxon>Pseudonocardiaceae</taxon>
        <taxon>Lentzea</taxon>
    </lineage>
</organism>
<evidence type="ECO:0000313" key="4">
    <source>
        <dbReference type="EMBL" id="SDN88620.1"/>
    </source>
</evidence>
<gene>
    <name evidence="4" type="ORF">SAMN05421507_101606</name>
</gene>
<evidence type="ECO:0000256" key="2">
    <source>
        <dbReference type="SAM" id="MobiDB-lite"/>
    </source>
</evidence>
<feature type="compositionally biased region" description="Low complexity" evidence="2">
    <location>
        <begin position="442"/>
        <end position="462"/>
    </location>
</feature>
<dbReference type="GO" id="GO:0005829">
    <property type="term" value="C:cytosol"/>
    <property type="evidence" value="ECO:0007669"/>
    <property type="project" value="TreeGrafter"/>
</dbReference>
<dbReference type="CDD" id="cd00093">
    <property type="entry name" value="HTH_XRE"/>
    <property type="match status" value="1"/>
</dbReference>
<dbReference type="InterPro" id="IPR050807">
    <property type="entry name" value="TransReg_Diox_bact_type"/>
</dbReference>
<dbReference type="Pfam" id="PF13560">
    <property type="entry name" value="HTH_31"/>
    <property type="match status" value="1"/>
</dbReference>
<dbReference type="SMART" id="SM00530">
    <property type="entry name" value="HTH_XRE"/>
    <property type="match status" value="1"/>
</dbReference>
<dbReference type="PROSITE" id="PS50943">
    <property type="entry name" value="HTH_CROC1"/>
    <property type="match status" value="1"/>
</dbReference>
<proteinExistence type="predicted"/>
<accession>A0A1H0F1W2</accession>
<protein>
    <submittedName>
        <fullName evidence="4">Transcriptional regulator, contains XRE-family HTH domain</fullName>
    </submittedName>
</protein>
<dbReference type="SUPFAM" id="SSF47413">
    <property type="entry name" value="lambda repressor-like DNA-binding domains"/>
    <property type="match status" value="1"/>
</dbReference>
<name>A0A1H0F1W2_9PSEU</name>
<dbReference type="OrthoDB" id="3504495at2"/>
<dbReference type="AlphaFoldDB" id="A0A1H0F1W2"/>
<dbReference type="PANTHER" id="PTHR46797:SF1">
    <property type="entry name" value="METHYLPHOSPHONATE SYNTHASE"/>
    <property type="match status" value="1"/>
</dbReference>
<dbReference type="Proteomes" id="UP000199691">
    <property type="component" value="Unassembled WGS sequence"/>
</dbReference>
<dbReference type="InterPro" id="IPR010982">
    <property type="entry name" value="Lambda_DNA-bd_dom_sf"/>
</dbReference>
<reference evidence="5" key="1">
    <citation type="submission" date="2016-10" db="EMBL/GenBank/DDBJ databases">
        <authorList>
            <person name="Varghese N."/>
            <person name="Submissions S."/>
        </authorList>
    </citation>
    <scope>NUCLEOTIDE SEQUENCE [LARGE SCALE GENOMIC DNA]</scope>
    <source>
        <strain evidence="5">CGMCC 4.6609</strain>
    </source>
</reference>
<evidence type="ECO:0000313" key="5">
    <source>
        <dbReference type="Proteomes" id="UP000199691"/>
    </source>
</evidence>
<dbReference type="GO" id="GO:0003700">
    <property type="term" value="F:DNA-binding transcription factor activity"/>
    <property type="evidence" value="ECO:0007669"/>
    <property type="project" value="TreeGrafter"/>
</dbReference>
<dbReference type="EMBL" id="FNIX01000001">
    <property type="protein sequence ID" value="SDN88620.1"/>
    <property type="molecule type" value="Genomic_DNA"/>
</dbReference>
<keyword evidence="5" id="KW-1185">Reference proteome</keyword>
<evidence type="ECO:0000259" key="3">
    <source>
        <dbReference type="PROSITE" id="PS50943"/>
    </source>
</evidence>
<dbReference type="InterPro" id="IPR001387">
    <property type="entry name" value="Cro/C1-type_HTH"/>
</dbReference>
<sequence>MDEQLAAMIGERVRLRCLASRLPKTVIAGLAGITPDYLYQIERGLKLPTVTVLKQLAEVLNVSADELLSSTSTRAPSTRPETAGDALYRAFTRPVKSDAVAIDLKALRRNVLDAWQTWQTSATRYSQLAPELPALVIEAEQALRDRANGSASDQREVQCCAADLYALLRSVAKRLGRVDVSLLAADRAIRAGENADDPLRLAVAQWNLAQVLLADGEAEGAEDVAMQAAEALSACTDNDLDAVALRGALLLVGSIAAARRGDVWRARERVQTVEPLAKQTGERNTLWTVFGPTNVAMHAVSVEVEAGSAADGLRLAERIDHDRSPSIERRVAFRCDAVAETRNVRSGSDQLNRLRRLDQLPTRLDPRQLRSTHTTLPVVVTLKPQSRDSWSTSTKPRPRSPPNREAPSCGRFARSPSSTSMRSTGESGTRHRRKPTGGCPWSYALLTSSVTSSSASSAHSSSRCAKVRRVECRSSRSGGVSAPSRLRLKTNPSRP</sequence>
<feature type="compositionally biased region" description="Polar residues" evidence="2">
    <location>
        <begin position="415"/>
        <end position="427"/>
    </location>
</feature>
<evidence type="ECO:0000256" key="1">
    <source>
        <dbReference type="ARBA" id="ARBA00023125"/>
    </source>
</evidence>